<dbReference type="PROSITE" id="PS51217">
    <property type="entry name" value="UVRD_HELICASE_CTER"/>
    <property type="match status" value="1"/>
</dbReference>
<evidence type="ECO:0000256" key="15">
    <source>
        <dbReference type="PROSITE-ProRule" id="PRU00560"/>
    </source>
</evidence>
<dbReference type="Gene3D" id="3.90.320.10">
    <property type="match status" value="1"/>
</dbReference>
<dbReference type="InterPro" id="IPR011604">
    <property type="entry name" value="PDDEXK-like_dom_sf"/>
</dbReference>
<comment type="caution">
    <text evidence="20">The sequence shown here is derived from an EMBL/GenBank/DDBJ whole genome shotgun (WGS) entry which is preliminary data.</text>
</comment>
<sequence>MNETLPQGDDPNHWLDWTTMQQSLASDPESSAWVSANAGSGKTHVLTQRVIRLLLSGCRPSSILCLTYTKAAASEMSNRVFQRLAEWAVLDDEDLAQKIKSIEGAEPDSLKRAEARRLFAKALETPGGLKIQTIHAFCEALLHQFPLEANVAGHFSVLDDRAASALLAEARRSLLTATSAEDDPALADAFAHVLDLGDEFGLENLLSDIIARRTAIRQFLAYAGTGGGVDQVLRQAWGLPHDATEASIATSYWPLPGLSGGTLASYLQLADEKGGSKVLDVAYALRLCQKESDPFVLAQTLDGIFLTKDGKPKADSSLVAKKMLDAAPALAEAVDRARAHVLECRDQLRVMRMLNATKAALTLAERLNDDYEDLKKQRSMLDFEDLIAKTADLLTRDGVGAWVHYKLDQGIDHILVDEAQDTSPVQWTVIKSLAEDFYSGRSARDIRRTLFAVGDEKQSIYSFQGAKPERFAQERIRTERDVCASDQRFNSVRLPLSFRSTVDVLAAVDQVFSLQDNARGLTSEDEPIIHRSNRIGHPGTVDLWDVVVPEVAHAGEDWTAPFDATPDKAPSAILAGRIAHSIGEMIGRETIIEKGSERPIEPGDVLVLVRKRDAFVNALTRALKRGGNIPVAGADRLRLTSHIAVQDLLALGRFLVLPQDDLSLSALLKSPLFNLSEEDVFEVAALRPEGTSVWQQLTVLAEEQPLRFAPVADRLRQLLSMSRQMSPHDLYARVLGQLGGRRKFLGRLGTEASDILDEFLTFALDHEGKGLPGLQSFVSTLEIESPEIKREQDSGRNEVRIMTVHASKGLEAPIVFLVDSGSKAFISSHVPKLRLLPQEEVEIPAWVPSKTLSNSLTALDDARLKDATEEEYRRLLYVGMTRAADRLIVCGYRGVRENPDTWNSMIANALCSHPDHCSAARFSGPDGEWGGFRWRLPAAVKTAKPQEAGEERRHEAPPLPSALSRRLPPQVSLPRPLSPSGAGTVIDDEADDLVTGSSLFGDAATSNLALQKGRLVHRMLQVLPDLPAQERSAAAERYAERAARSWPQAERDSLVTCVMAILDQLELQPVFSGHSRAEVSIMGTLALGGQDFAISGRIDRMAVADTEVTIVDYKTNRTVPANEGQVPLAYRAQLALYREILRPLYPRHTFRCLLAYTESGHVIALSDEVLDRSLAELRPK</sequence>
<keyword evidence="7 15" id="KW-0067">ATP-binding</keyword>
<keyword evidence="21" id="KW-1185">Reference proteome</keyword>
<dbReference type="EC" id="5.6.2.4" evidence="12"/>
<evidence type="ECO:0000256" key="9">
    <source>
        <dbReference type="ARBA" id="ARBA00023204"/>
    </source>
</evidence>
<dbReference type="GO" id="GO:0016787">
    <property type="term" value="F:hydrolase activity"/>
    <property type="evidence" value="ECO:0007669"/>
    <property type="project" value="UniProtKB-KW"/>
</dbReference>
<evidence type="ECO:0000256" key="11">
    <source>
        <dbReference type="ARBA" id="ARBA00034617"/>
    </source>
</evidence>
<evidence type="ECO:0000256" key="8">
    <source>
        <dbReference type="ARBA" id="ARBA00023125"/>
    </source>
</evidence>
<dbReference type="PANTHER" id="PTHR11070:SF2">
    <property type="entry name" value="ATP-DEPENDENT DNA HELICASE SRS2"/>
    <property type="match status" value="1"/>
</dbReference>
<evidence type="ECO:0000256" key="10">
    <source>
        <dbReference type="ARBA" id="ARBA00023235"/>
    </source>
</evidence>
<dbReference type="InterPro" id="IPR000212">
    <property type="entry name" value="DNA_helicase_UvrD/REP"/>
</dbReference>
<dbReference type="InterPro" id="IPR038726">
    <property type="entry name" value="PDDEXK_AddAB-type"/>
</dbReference>
<evidence type="ECO:0000256" key="6">
    <source>
        <dbReference type="ARBA" id="ARBA00022839"/>
    </source>
</evidence>
<dbReference type="PANTHER" id="PTHR11070">
    <property type="entry name" value="UVRD / RECB / PCRA DNA HELICASE FAMILY MEMBER"/>
    <property type="match status" value="1"/>
</dbReference>
<dbReference type="SUPFAM" id="SSF52980">
    <property type="entry name" value="Restriction endonuclease-like"/>
    <property type="match status" value="1"/>
</dbReference>
<dbReference type="EMBL" id="JBEPLJ010000010">
    <property type="protein sequence ID" value="MET3586795.1"/>
    <property type="molecule type" value="Genomic_DNA"/>
</dbReference>
<dbReference type="InterPro" id="IPR014016">
    <property type="entry name" value="UvrD-like_ATP-bd"/>
</dbReference>
<organism evidence="20 21">
    <name type="scientific">Pseudorhizobium tarimense</name>
    <dbReference type="NCBI Taxonomy" id="1079109"/>
    <lineage>
        <taxon>Bacteria</taxon>
        <taxon>Pseudomonadati</taxon>
        <taxon>Pseudomonadota</taxon>
        <taxon>Alphaproteobacteria</taxon>
        <taxon>Hyphomicrobiales</taxon>
        <taxon>Rhizobiaceae</taxon>
        <taxon>Rhizobium/Agrobacterium group</taxon>
        <taxon>Pseudorhizobium</taxon>
    </lineage>
</organism>
<dbReference type="InterPro" id="IPR011335">
    <property type="entry name" value="Restrct_endonuc-II-like"/>
</dbReference>
<comment type="catalytic activity">
    <reaction evidence="11">
        <text>Couples ATP hydrolysis with the unwinding of duplex DNA by translocating in the 3'-5' direction.</text>
        <dbReference type="EC" id="5.6.2.4"/>
    </reaction>
</comment>
<dbReference type="Gene3D" id="3.40.50.300">
    <property type="entry name" value="P-loop containing nucleotide triphosphate hydrolases"/>
    <property type="match status" value="4"/>
</dbReference>
<feature type="coiled-coil region" evidence="16">
    <location>
        <begin position="357"/>
        <end position="384"/>
    </location>
</feature>
<dbReference type="PROSITE" id="PS51198">
    <property type="entry name" value="UVRD_HELICASE_ATP_BIND"/>
    <property type="match status" value="1"/>
</dbReference>
<keyword evidence="9" id="KW-0234">DNA repair</keyword>
<evidence type="ECO:0000256" key="3">
    <source>
        <dbReference type="ARBA" id="ARBA00022763"/>
    </source>
</evidence>
<reference evidence="20 21" key="1">
    <citation type="submission" date="2024-06" db="EMBL/GenBank/DDBJ databases">
        <title>Genomic Encyclopedia of Type Strains, Phase IV (KMG-IV): sequencing the most valuable type-strain genomes for metagenomic binning, comparative biology and taxonomic classification.</title>
        <authorList>
            <person name="Goeker M."/>
        </authorList>
    </citation>
    <scope>NUCLEOTIDE SEQUENCE [LARGE SCALE GENOMIC DNA]</scope>
    <source>
        <strain evidence="20 21">DSM 105042</strain>
    </source>
</reference>
<keyword evidence="2 15" id="KW-0547">Nucleotide-binding</keyword>
<dbReference type="RefSeq" id="WP_247244518.1">
    <property type="nucleotide sequence ID" value="NZ_JALJRA010000010.1"/>
</dbReference>
<accession>A0ABV2H8D4</accession>
<keyword evidence="1" id="KW-0540">Nuclease</keyword>
<dbReference type="NCBIfam" id="TIGR02784">
    <property type="entry name" value="addA_alphas"/>
    <property type="match status" value="1"/>
</dbReference>
<keyword evidence="8" id="KW-0238">DNA-binding</keyword>
<feature type="region of interest" description="Disordered" evidence="17">
    <location>
        <begin position="943"/>
        <end position="985"/>
    </location>
</feature>
<dbReference type="Pfam" id="PF13361">
    <property type="entry name" value="UvrD_C"/>
    <property type="match status" value="1"/>
</dbReference>
<evidence type="ECO:0000256" key="17">
    <source>
        <dbReference type="SAM" id="MobiDB-lite"/>
    </source>
</evidence>
<dbReference type="InterPro" id="IPR014151">
    <property type="entry name" value="DNA_helicase_AddA"/>
</dbReference>
<comment type="catalytic activity">
    <reaction evidence="14">
        <text>ATP + H2O = ADP + phosphate + H(+)</text>
        <dbReference type="Rhea" id="RHEA:13065"/>
        <dbReference type="ChEBI" id="CHEBI:15377"/>
        <dbReference type="ChEBI" id="CHEBI:15378"/>
        <dbReference type="ChEBI" id="CHEBI:30616"/>
        <dbReference type="ChEBI" id="CHEBI:43474"/>
        <dbReference type="ChEBI" id="CHEBI:456216"/>
        <dbReference type="EC" id="5.6.2.4"/>
    </reaction>
</comment>
<feature type="domain" description="UvrD-like helicase ATP-binding" evidence="18">
    <location>
        <begin position="15"/>
        <end position="501"/>
    </location>
</feature>
<keyword evidence="10" id="KW-0413">Isomerase</keyword>
<evidence type="ECO:0000259" key="19">
    <source>
        <dbReference type="PROSITE" id="PS51217"/>
    </source>
</evidence>
<dbReference type="Gene3D" id="1.10.486.10">
    <property type="entry name" value="PCRA, domain 4"/>
    <property type="match status" value="1"/>
</dbReference>
<keyword evidence="4 15" id="KW-0378">Hydrolase</keyword>
<evidence type="ECO:0000256" key="2">
    <source>
        <dbReference type="ARBA" id="ARBA00022741"/>
    </source>
</evidence>
<dbReference type="GO" id="GO:0003678">
    <property type="term" value="F:DNA helicase activity"/>
    <property type="evidence" value="ECO:0007669"/>
    <property type="project" value="UniProtKB-EC"/>
</dbReference>
<evidence type="ECO:0000256" key="5">
    <source>
        <dbReference type="ARBA" id="ARBA00022806"/>
    </source>
</evidence>
<evidence type="ECO:0000256" key="16">
    <source>
        <dbReference type="SAM" id="Coils"/>
    </source>
</evidence>
<keyword evidence="16" id="KW-0175">Coiled coil</keyword>
<evidence type="ECO:0000256" key="12">
    <source>
        <dbReference type="ARBA" id="ARBA00034808"/>
    </source>
</evidence>
<evidence type="ECO:0000256" key="4">
    <source>
        <dbReference type="ARBA" id="ARBA00022801"/>
    </source>
</evidence>
<dbReference type="Proteomes" id="UP001549031">
    <property type="component" value="Unassembled WGS sequence"/>
</dbReference>
<protein>
    <recommendedName>
        <fullName evidence="12">DNA 3'-5' helicase</fullName>
        <ecNumber evidence="12">5.6.2.4</ecNumber>
    </recommendedName>
    <alternativeName>
        <fullName evidence="13">DNA 3'-5' helicase II</fullName>
    </alternativeName>
</protein>
<keyword evidence="3" id="KW-0227">DNA damage</keyword>
<evidence type="ECO:0000256" key="7">
    <source>
        <dbReference type="ARBA" id="ARBA00022840"/>
    </source>
</evidence>
<evidence type="ECO:0000313" key="21">
    <source>
        <dbReference type="Proteomes" id="UP001549031"/>
    </source>
</evidence>
<feature type="binding site" evidence="15">
    <location>
        <begin position="36"/>
        <end position="43"/>
    </location>
    <ligand>
        <name>ATP</name>
        <dbReference type="ChEBI" id="CHEBI:30616"/>
    </ligand>
</feature>
<dbReference type="InterPro" id="IPR014017">
    <property type="entry name" value="DNA_helicase_UvrD-like_C"/>
</dbReference>
<evidence type="ECO:0000256" key="1">
    <source>
        <dbReference type="ARBA" id="ARBA00022722"/>
    </source>
</evidence>
<evidence type="ECO:0000256" key="14">
    <source>
        <dbReference type="ARBA" id="ARBA00048988"/>
    </source>
</evidence>
<feature type="domain" description="UvrD-like helicase C-terminal" evidence="19">
    <location>
        <begin position="526"/>
        <end position="809"/>
    </location>
</feature>
<dbReference type="Pfam" id="PF12705">
    <property type="entry name" value="PDDEXK_1"/>
    <property type="match status" value="1"/>
</dbReference>
<dbReference type="SUPFAM" id="SSF52540">
    <property type="entry name" value="P-loop containing nucleoside triphosphate hydrolases"/>
    <property type="match status" value="1"/>
</dbReference>
<gene>
    <name evidence="20" type="ORF">ABID21_002915</name>
</gene>
<name>A0ABV2H8D4_9HYPH</name>
<proteinExistence type="predicted"/>
<evidence type="ECO:0000256" key="13">
    <source>
        <dbReference type="ARBA" id="ARBA00034923"/>
    </source>
</evidence>
<evidence type="ECO:0000313" key="20">
    <source>
        <dbReference type="EMBL" id="MET3586795.1"/>
    </source>
</evidence>
<evidence type="ECO:0000259" key="18">
    <source>
        <dbReference type="PROSITE" id="PS51198"/>
    </source>
</evidence>
<keyword evidence="6" id="KW-0269">Exonuclease</keyword>
<keyword evidence="5 15" id="KW-0347">Helicase</keyword>
<feature type="compositionally biased region" description="Basic and acidic residues" evidence="17">
    <location>
        <begin position="947"/>
        <end position="956"/>
    </location>
</feature>
<dbReference type="InterPro" id="IPR027417">
    <property type="entry name" value="P-loop_NTPase"/>
</dbReference>
<dbReference type="Pfam" id="PF00580">
    <property type="entry name" value="UvrD-helicase"/>
    <property type="match status" value="1"/>
</dbReference>